<evidence type="ECO:0000313" key="1">
    <source>
        <dbReference type="EMBL" id="KAA6353240.1"/>
    </source>
</evidence>
<comment type="caution">
    <text evidence="1">The sequence shown here is derived from an EMBL/GenBank/DDBJ whole genome shotgun (WGS) entry which is preliminary data.</text>
</comment>
<reference evidence="1 2" key="1">
    <citation type="submission" date="2019-03" db="EMBL/GenBank/DDBJ databases">
        <title>Single cell metagenomics reveals metabolic interactions within the superorganism composed of flagellate Streblomastix strix and complex community of Bacteroidetes bacteria on its surface.</title>
        <authorList>
            <person name="Treitli S.C."/>
            <person name="Kolisko M."/>
            <person name="Husnik F."/>
            <person name="Keeling P."/>
            <person name="Hampl V."/>
        </authorList>
    </citation>
    <scope>NUCLEOTIDE SEQUENCE [LARGE SCALE GENOMIC DNA]</scope>
    <source>
        <strain evidence="1">ST1C</strain>
    </source>
</reference>
<accession>A0A5J4T6U0</accession>
<feature type="non-terminal residue" evidence="1">
    <location>
        <position position="274"/>
    </location>
</feature>
<dbReference type="EMBL" id="SNRW01038510">
    <property type="protein sequence ID" value="KAA6353240.1"/>
    <property type="molecule type" value="Genomic_DNA"/>
</dbReference>
<organism evidence="1 2">
    <name type="scientific">Streblomastix strix</name>
    <dbReference type="NCBI Taxonomy" id="222440"/>
    <lineage>
        <taxon>Eukaryota</taxon>
        <taxon>Metamonada</taxon>
        <taxon>Preaxostyla</taxon>
        <taxon>Oxymonadida</taxon>
        <taxon>Streblomastigidae</taxon>
        <taxon>Streblomastix</taxon>
    </lineage>
</organism>
<gene>
    <name evidence="1" type="ORF">EZS28_051233</name>
</gene>
<evidence type="ECO:0000313" key="2">
    <source>
        <dbReference type="Proteomes" id="UP000324800"/>
    </source>
</evidence>
<name>A0A5J4T6U0_9EUKA</name>
<dbReference type="AlphaFoldDB" id="A0A5J4T6U0"/>
<dbReference type="Proteomes" id="UP000324800">
    <property type="component" value="Unassembled WGS sequence"/>
</dbReference>
<feature type="non-terminal residue" evidence="1">
    <location>
        <position position="1"/>
    </location>
</feature>
<sequence length="274" mass="31485">ARLSHHKATRVAIRLLSAKRHLDPLQHSCDGMKLKSLTLTTKLAIFNSKVSRIFIIENDEPVNQVQLNGIYDESQSCIPFQRFGFESENHQKTWEIIICNDLLGKDVQGMSSIVSQRDFESSITRKSLFNSGVAIDRNMKAPKRRRLSIYEENDLLTQSSLNQQPHINIGKHIAPTEVYQQARNDESWKTPILAAATTIFATGLQNALQMSFQHQQDNQFKKYAEYESRQEQETVIKLIQMLEGFCGMEFKNFDPKSVVISPMERQILVSKVWL</sequence>
<proteinExistence type="predicted"/>
<protein>
    <submittedName>
        <fullName evidence="1">Uncharacterized protein</fullName>
    </submittedName>
</protein>